<evidence type="ECO:0000256" key="3">
    <source>
        <dbReference type="ARBA" id="ARBA00022679"/>
    </source>
</evidence>
<protein>
    <recommendedName>
        <fullName evidence="7">Methyltransferase domain containing protein</fullName>
    </recommendedName>
</protein>
<dbReference type="Proteomes" id="UP000195570">
    <property type="component" value="Unassembled WGS sequence"/>
</dbReference>
<keyword evidence="6" id="KW-1185">Reference proteome</keyword>
<evidence type="ECO:0000313" key="6">
    <source>
        <dbReference type="Proteomes" id="UP000195570"/>
    </source>
</evidence>
<dbReference type="AlphaFoldDB" id="A0A1G4I2Z0"/>
<dbReference type="GO" id="GO:1905706">
    <property type="term" value="P:regulation of mitochondrial ATP synthesis coupled proton transport"/>
    <property type="evidence" value="ECO:0007669"/>
    <property type="project" value="TreeGrafter"/>
</dbReference>
<organism evidence="5 6">
    <name type="scientific">Trypanosoma equiperdum</name>
    <dbReference type="NCBI Taxonomy" id="5694"/>
    <lineage>
        <taxon>Eukaryota</taxon>
        <taxon>Discoba</taxon>
        <taxon>Euglenozoa</taxon>
        <taxon>Kinetoplastea</taxon>
        <taxon>Metakinetoplastina</taxon>
        <taxon>Trypanosomatida</taxon>
        <taxon>Trypanosomatidae</taxon>
        <taxon>Trypanosoma</taxon>
    </lineage>
</organism>
<evidence type="ECO:0000256" key="2">
    <source>
        <dbReference type="ARBA" id="ARBA00022603"/>
    </source>
</evidence>
<name>A0A1G4I2Z0_TRYEQ</name>
<keyword evidence="3" id="KW-0808">Transferase</keyword>
<evidence type="ECO:0008006" key="7">
    <source>
        <dbReference type="Google" id="ProtNLM"/>
    </source>
</evidence>
<dbReference type="PANTHER" id="PTHR13610:SF11">
    <property type="entry name" value="METHYLTRANSFERASE DOMAIN-CONTAINING PROTEIN"/>
    <property type="match status" value="1"/>
</dbReference>
<dbReference type="GO" id="GO:0016279">
    <property type="term" value="F:protein-lysine N-methyltransferase activity"/>
    <property type="evidence" value="ECO:0007669"/>
    <property type="project" value="InterPro"/>
</dbReference>
<dbReference type="InterPro" id="IPR026170">
    <property type="entry name" value="FAM173A/B"/>
</dbReference>
<dbReference type="Gene3D" id="3.40.50.150">
    <property type="entry name" value="Vaccinia Virus protein VP39"/>
    <property type="match status" value="1"/>
</dbReference>
<sequence>MHELDLPFQWDDGTCISPFVATSNNTLVALSKWLHDVVLQHGENNSLRLTDLGCGDGAALLQLCCELFLLQTKSCPLHLIAVGVDIDESLITDARRAAADAVAKVPSPHQLQHDFAVADLRGVAVDEYFPLSETDSHVLFLYLLPEALNIIRDKLLEVIQRVRFVVSNRWDIPFFSNWKIGQLHTLNVYSYRGENINLSKCSR</sequence>
<evidence type="ECO:0000256" key="1">
    <source>
        <dbReference type="ARBA" id="ARBA00010633"/>
    </source>
</evidence>
<evidence type="ECO:0000313" key="5">
    <source>
        <dbReference type="EMBL" id="SCU66144.1"/>
    </source>
</evidence>
<dbReference type="RefSeq" id="XP_067077629.1">
    <property type="nucleotide sequence ID" value="XM_067221528.1"/>
</dbReference>
<dbReference type="GeneID" id="92383096"/>
<dbReference type="VEuPathDB" id="TriTrypDB:TEOVI_000916200"/>
<comment type="caution">
    <text evidence="5">The sequence shown here is derived from an EMBL/GenBank/DDBJ whole genome shotgun (WGS) entry which is preliminary data.</text>
</comment>
<dbReference type="PANTHER" id="PTHR13610">
    <property type="entry name" value="METHYLTRANSFERASE DOMAIN-CONTAINING PROTEIN"/>
    <property type="match status" value="1"/>
</dbReference>
<dbReference type="SUPFAM" id="SSF53335">
    <property type="entry name" value="S-adenosyl-L-methionine-dependent methyltransferases"/>
    <property type="match status" value="1"/>
</dbReference>
<dbReference type="InterPro" id="IPR029063">
    <property type="entry name" value="SAM-dependent_MTases_sf"/>
</dbReference>
<dbReference type="EMBL" id="CZPT02000501">
    <property type="protein sequence ID" value="SCU66144.1"/>
    <property type="molecule type" value="Genomic_DNA"/>
</dbReference>
<evidence type="ECO:0000256" key="4">
    <source>
        <dbReference type="ARBA" id="ARBA00022691"/>
    </source>
</evidence>
<gene>
    <name evidence="5" type="ORF">TEOVI_000916200</name>
</gene>
<proteinExistence type="inferred from homology"/>
<keyword evidence="4" id="KW-0949">S-adenosyl-L-methionine</keyword>
<keyword evidence="2" id="KW-0489">Methyltransferase</keyword>
<comment type="similarity">
    <text evidence="1">Belongs to the ANT/ATPSC lysine N-methyltransferase family.</text>
</comment>
<accession>A0A1G4I2Z0</accession>
<dbReference type="GO" id="GO:0032259">
    <property type="term" value="P:methylation"/>
    <property type="evidence" value="ECO:0007669"/>
    <property type="project" value="UniProtKB-KW"/>
</dbReference>
<reference evidence="5" key="1">
    <citation type="submission" date="2016-09" db="EMBL/GenBank/DDBJ databases">
        <authorList>
            <person name="Hebert L."/>
            <person name="Moumen B."/>
        </authorList>
    </citation>
    <scope>NUCLEOTIDE SEQUENCE [LARGE SCALE GENOMIC DNA]</scope>
    <source>
        <strain evidence="5">OVI</strain>
    </source>
</reference>
<dbReference type="GO" id="GO:0005739">
    <property type="term" value="C:mitochondrion"/>
    <property type="evidence" value="ECO:0007669"/>
    <property type="project" value="TreeGrafter"/>
</dbReference>